<dbReference type="GO" id="GO:1901137">
    <property type="term" value="P:carbohydrate derivative biosynthetic process"/>
    <property type="evidence" value="ECO:0007669"/>
    <property type="project" value="UniProtKB-ARBA"/>
</dbReference>
<dbReference type="PANTHER" id="PTHR45947:SF3">
    <property type="entry name" value="SULFOQUINOVOSYL TRANSFERASE SQD2"/>
    <property type="match status" value="1"/>
</dbReference>
<evidence type="ECO:0000256" key="1">
    <source>
        <dbReference type="ARBA" id="ARBA00021292"/>
    </source>
</evidence>
<proteinExistence type="predicted"/>
<evidence type="ECO:0000313" key="6">
    <source>
        <dbReference type="Proteomes" id="UP000234433"/>
    </source>
</evidence>
<dbReference type="RefSeq" id="WP_101621161.1">
    <property type="nucleotide sequence ID" value="NZ_FXZD01000021.1"/>
</dbReference>
<accession>A0A2H1KZJ9</accession>
<dbReference type="PANTHER" id="PTHR45947">
    <property type="entry name" value="SULFOQUINOVOSYL TRANSFERASE SQD2"/>
    <property type="match status" value="1"/>
</dbReference>
<name>A0A2H1KZJ9_9MICO</name>
<evidence type="ECO:0000313" key="5">
    <source>
        <dbReference type="EMBL" id="SMY05186.1"/>
    </source>
</evidence>
<organism evidence="5 6">
    <name type="scientific">Brevibacterium antiquum CNRZ 918</name>
    <dbReference type="NCBI Taxonomy" id="1255637"/>
    <lineage>
        <taxon>Bacteria</taxon>
        <taxon>Bacillati</taxon>
        <taxon>Actinomycetota</taxon>
        <taxon>Actinomycetes</taxon>
        <taxon>Micrococcales</taxon>
        <taxon>Brevibacteriaceae</taxon>
        <taxon>Brevibacterium</taxon>
    </lineage>
</organism>
<protein>
    <recommendedName>
        <fullName evidence="1">D-inositol 3-phosphate glycosyltransferase</fullName>
    </recommendedName>
</protein>
<dbReference type="InterPro" id="IPR050194">
    <property type="entry name" value="Glycosyltransferase_grp1"/>
</dbReference>
<dbReference type="CDD" id="cd03801">
    <property type="entry name" value="GT4_PimA-like"/>
    <property type="match status" value="1"/>
</dbReference>
<sequence>MTSNIRSGSSATPVIMHMVDCYHGGVARAINDMVANAPQVHHVIAFHGDDTPPSGLFTREFEVTGGALSRMRTFRRLLRDSDASIAHVHSSWAGGFLRVGRMPSRPLIYQPHCYKFVDPNLSRAQSFGIRLIERLLLANTTVTVALSPAERSAAAALGPTPVRVVPNVPSVPPGTVDTDSTSRRRIIMVGRVSHQKDPEFFERVVRKCRELRPDVEAVWVGDGDPQMVCALRSAGVRVTGWLETPELANLLSEGGVYIHSAHYEGLPLSVLDAVQRGLPVALRRIPSLTGVLEERQSDSPKQLAAEAVRLFNNAHAYREVIEQTQPWLEEHSNSKQRQALHKLYESLITT</sequence>
<dbReference type="OrthoDB" id="477186at2"/>
<evidence type="ECO:0000259" key="4">
    <source>
        <dbReference type="Pfam" id="PF13579"/>
    </source>
</evidence>
<dbReference type="InterPro" id="IPR028098">
    <property type="entry name" value="Glyco_trans_4-like_N"/>
</dbReference>
<reference evidence="5 6" key="1">
    <citation type="submission" date="2017-03" db="EMBL/GenBank/DDBJ databases">
        <authorList>
            <person name="Afonso C.L."/>
            <person name="Miller P.J."/>
            <person name="Scott M.A."/>
            <person name="Spackman E."/>
            <person name="Goraichik I."/>
            <person name="Dimitrov K.M."/>
            <person name="Suarez D.L."/>
            <person name="Swayne D.E."/>
        </authorList>
    </citation>
    <scope>NUCLEOTIDE SEQUENCE [LARGE SCALE GENOMIC DNA]</scope>
    <source>
        <strain evidence="5 6">CNRZ 918</strain>
    </source>
</reference>
<dbReference type="Gene3D" id="3.40.50.2000">
    <property type="entry name" value="Glycogen Phosphorylase B"/>
    <property type="match status" value="2"/>
</dbReference>
<keyword evidence="3 5" id="KW-0808">Transferase</keyword>
<keyword evidence="2" id="KW-0328">Glycosyltransferase</keyword>
<dbReference type="GO" id="GO:0016758">
    <property type="term" value="F:hexosyltransferase activity"/>
    <property type="evidence" value="ECO:0007669"/>
    <property type="project" value="TreeGrafter"/>
</dbReference>
<dbReference type="Proteomes" id="UP000234433">
    <property type="component" value="Unassembled WGS sequence"/>
</dbReference>
<feature type="domain" description="Glycosyltransferase subfamily 4-like N-terminal" evidence="4">
    <location>
        <begin position="55"/>
        <end position="167"/>
    </location>
</feature>
<dbReference type="Pfam" id="PF13579">
    <property type="entry name" value="Glyco_trans_4_4"/>
    <property type="match status" value="1"/>
</dbReference>
<evidence type="ECO:0000256" key="2">
    <source>
        <dbReference type="ARBA" id="ARBA00022676"/>
    </source>
</evidence>
<dbReference type="Pfam" id="PF13692">
    <property type="entry name" value="Glyco_trans_1_4"/>
    <property type="match status" value="1"/>
</dbReference>
<dbReference type="EMBL" id="FXZD01000021">
    <property type="protein sequence ID" value="SMY05186.1"/>
    <property type="molecule type" value="Genomic_DNA"/>
</dbReference>
<evidence type="ECO:0000256" key="3">
    <source>
        <dbReference type="ARBA" id="ARBA00022679"/>
    </source>
</evidence>
<dbReference type="AlphaFoldDB" id="A0A2H1KZJ9"/>
<dbReference type="SUPFAM" id="SSF53756">
    <property type="entry name" value="UDP-Glycosyltransferase/glycogen phosphorylase"/>
    <property type="match status" value="1"/>
</dbReference>
<gene>
    <name evidence="5" type="ORF">BANT918_03295</name>
</gene>